<evidence type="ECO:0000256" key="4">
    <source>
        <dbReference type="ARBA" id="ARBA00022679"/>
    </source>
</evidence>
<evidence type="ECO:0000313" key="11">
    <source>
        <dbReference type="EMBL" id="KRN04349.1"/>
    </source>
</evidence>
<protein>
    <submittedName>
        <fullName evidence="11">Glycosyl transferase 2 family protein</fullName>
    </submittedName>
</protein>
<keyword evidence="4 11" id="KW-0808">Transferase</keyword>
<dbReference type="GO" id="GO:0016757">
    <property type="term" value="F:glycosyltransferase activity"/>
    <property type="evidence" value="ECO:0007669"/>
    <property type="project" value="UniProtKB-KW"/>
</dbReference>
<dbReference type="PANTHER" id="PTHR48090:SF8">
    <property type="entry name" value="GLYCOSYLTRANSFERASE CSBB-RELATED"/>
    <property type="match status" value="1"/>
</dbReference>
<keyword evidence="7 9" id="KW-0472">Membrane</keyword>
<dbReference type="OrthoDB" id="9807778at2"/>
<dbReference type="InterPro" id="IPR001173">
    <property type="entry name" value="Glyco_trans_2-like"/>
</dbReference>
<dbReference type="EMBL" id="AYZL01000016">
    <property type="protein sequence ID" value="KRN04349.1"/>
    <property type="molecule type" value="Genomic_DNA"/>
</dbReference>
<evidence type="ECO:0000256" key="7">
    <source>
        <dbReference type="ARBA" id="ARBA00023136"/>
    </source>
</evidence>
<dbReference type="InterPro" id="IPR029044">
    <property type="entry name" value="Nucleotide-diphossugar_trans"/>
</dbReference>
<dbReference type="RefSeq" id="WP_056974660.1">
    <property type="nucleotide sequence ID" value="NZ_AYZL01000016.1"/>
</dbReference>
<feature type="transmembrane region" description="Helical" evidence="9">
    <location>
        <begin position="232"/>
        <end position="257"/>
    </location>
</feature>
<reference evidence="11 12" key="1">
    <citation type="journal article" date="2015" name="Genome Announc.">
        <title>Expanding the biotechnology potential of lactobacilli through comparative genomics of 213 strains and associated genera.</title>
        <authorList>
            <person name="Sun Z."/>
            <person name="Harris H.M."/>
            <person name="McCann A."/>
            <person name="Guo C."/>
            <person name="Argimon S."/>
            <person name="Zhang W."/>
            <person name="Yang X."/>
            <person name="Jeffery I.B."/>
            <person name="Cooney J.C."/>
            <person name="Kagawa T.F."/>
            <person name="Liu W."/>
            <person name="Song Y."/>
            <person name="Salvetti E."/>
            <person name="Wrobel A."/>
            <person name="Rasinkangas P."/>
            <person name="Parkhill J."/>
            <person name="Rea M.C."/>
            <person name="O'Sullivan O."/>
            <person name="Ritari J."/>
            <person name="Douillard F.P."/>
            <person name="Paul Ross R."/>
            <person name="Yang R."/>
            <person name="Briner A.E."/>
            <person name="Felis G.E."/>
            <person name="de Vos W.M."/>
            <person name="Barrangou R."/>
            <person name="Klaenhammer T.R."/>
            <person name="Caufield P.W."/>
            <person name="Cui Y."/>
            <person name="Zhang H."/>
            <person name="O'Toole P.W."/>
        </authorList>
    </citation>
    <scope>NUCLEOTIDE SEQUENCE [LARGE SCALE GENOMIC DNA]</scope>
    <source>
        <strain evidence="11 12">DSM 23037</strain>
    </source>
</reference>
<feature type="transmembrane region" description="Helical" evidence="9">
    <location>
        <begin position="269"/>
        <end position="290"/>
    </location>
</feature>
<organism evidence="11 12">
    <name type="scientific">Holzapfeliella floricola DSM 23037 = JCM 16512</name>
    <dbReference type="NCBI Taxonomy" id="1423744"/>
    <lineage>
        <taxon>Bacteria</taxon>
        <taxon>Bacillati</taxon>
        <taxon>Bacillota</taxon>
        <taxon>Bacilli</taxon>
        <taxon>Lactobacillales</taxon>
        <taxon>Lactobacillaceae</taxon>
        <taxon>Holzapfeliella</taxon>
    </lineage>
</organism>
<evidence type="ECO:0000256" key="5">
    <source>
        <dbReference type="ARBA" id="ARBA00022692"/>
    </source>
</evidence>
<keyword evidence="6 9" id="KW-1133">Transmembrane helix</keyword>
<dbReference type="Proteomes" id="UP000051378">
    <property type="component" value="Unassembled WGS sequence"/>
</dbReference>
<comment type="similarity">
    <text evidence="8">Belongs to the glycosyltransferase 2 family. GtrB subfamily.</text>
</comment>
<evidence type="ECO:0000256" key="9">
    <source>
        <dbReference type="SAM" id="Phobius"/>
    </source>
</evidence>
<dbReference type="SUPFAM" id="SSF53448">
    <property type="entry name" value="Nucleotide-diphospho-sugar transferases"/>
    <property type="match status" value="1"/>
</dbReference>
<dbReference type="AlphaFoldDB" id="A0A0R2DVT9"/>
<gene>
    <name evidence="11" type="ORF">FC86_GL000447</name>
</gene>
<dbReference type="Pfam" id="PF00535">
    <property type="entry name" value="Glycos_transf_2"/>
    <property type="match status" value="1"/>
</dbReference>
<evidence type="ECO:0000256" key="3">
    <source>
        <dbReference type="ARBA" id="ARBA00022676"/>
    </source>
</evidence>
<dbReference type="GO" id="GO:0005886">
    <property type="term" value="C:plasma membrane"/>
    <property type="evidence" value="ECO:0007669"/>
    <property type="project" value="UniProtKB-SubCell"/>
</dbReference>
<keyword evidence="3" id="KW-0328">Glycosyltransferase</keyword>
<evidence type="ECO:0000313" key="12">
    <source>
        <dbReference type="Proteomes" id="UP000051378"/>
    </source>
</evidence>
<comment type="subcellular location">
    <subcellularLocation>
        <location evidence="1">Cell membrane</location>
        <topology evidence="1">Multi-pass membrane protein</topology>
    </subcellularLocation>
</comment>
<dbReference type="FunFam" id="3.90.550.10:FF:000079">
    <property type="entry name" value="Probable glycosyl transferase"/>
    <property type="match status" value="1"/>
</dbReference>
<evidence type="ECO:0000256" key="6">
    <source>
        <dbReference type="ARBA" id="ARBA00022989"/>
    </source>
</evidence>
<dbReference type="PANTHER" id="PTHR48090">
    <property type="entry name" value="UNDECAPRENYL-PHOSPHATE 4-DEOXY-4-FORMAMIDO-L-ARABINOSE TRANSFERASE-RELATED"/>
    <property type="match status" value="1"/>
</dbReference>
<evidence type="ECO:0000256" key="2">
    <source>
        <dbReference type="ARBA" id="ARBA00022475"/>
    </source>
</evidence>
<accession>A0A0R2DVT9</accession>
<name>A0A0R2DVT9_9LACO</name>
<sequence length="309" mass="35350">MNEKLSLILPCYNEQENVPLIYDALSQLLETLPYDYELLYINDGSSDQTQQEIDKVYQKDPKHVHFVNFSRNFGKEAAIYAGLQSATGDYVGLMDVDFQDPPEMIPTMMQAIKEEGYDMVGARRTSRDGEPKLRSFFARLFYKIINKISETEIVDGARDFRIMTRQMVDALLELSEYNRFSKGMFSWVGFKTKYLPYKNRDRMAGTTSWSFSQLLKYSMDGIISFSEFPLTLLSWIGGLSFIASSIALLVIIFRAVFFGNPTPGWPSMIVVLLLIGSILTLSLGIIGKYVGKIFLEVKNRPIYIIKEKK</sequence>
<keyword evidence="5 9" id="KW-0812">Transmembrane</keyword>
<comment type="caution">
    <text evidence="11">The sequence shown here is derived from an EMBL/GenBank/DDBJ whole genome shotgun (WGS) entry which is preliminary data.</text>
</comment>
<dbReference type="Gene3D" id="3.90.550.10">
    <property type="entry name" value="Spore Coat Polysaccharide Biosynthesis Protein SpsA, Chain A"/>
    <property type="match status" value="1"/>
</dbReference>
<evidence type="ECO:0000259" key="10">
    <source>
        <dbReference type="Pfam" id="PF00535"/>
    </source>
</evidence>
<dbReference type="InterPro" id="IPR050256">
    <property type="entry name" value="Glycosyltransferase_2"/>
</dbReference>
<keyword evidence="12" id="KW-1185">Reference proteome</keyword>
<feature type="domain" description="Glycosyltransferase 2-like" evidence="10">
    <location>
        <begin position="6"/>
        <end position="171"/>
    </location>
</feature>
<keyword evidence="2" id="KW-1003">Cell membrane</keyword>
<proteinExistence type="inferred from homology"/>
<evidence type="ECO:0000256" key="1">
    <source>
        <dbReference type="ARBA" id="ARBA00004651"/>
    </source>
</evidence>
<dbReference type="CDD" id="cd04187">
    <property type="entry name" value="DPM1_like_bac"/>
    <property type="match status" value="1"/>
</dbReference>
<dbReference type="STRING" id="1423744.FC86_GL000447"/>
<evidence type="ECO:0000256" key="8">
    <source>
        <dbReference type="ARBA" id="ARBA00038152"/>
    </source>
</evidence>
<dbReference type="PATRIC" id="fig|1423744.4.peg.458"/>